<evidence type="ECO:0008006" key="3">
    <source>
        <dbReference type="Google" id="ProtNLM"/>
    </source>
</evidence>
<dbReference type="RefSeq" id="WP_320315645.1">
    <property type="nucleotide sequence ID" value="NZ_JAVIIX010000002.1"/>
</dbReference>
<evidence type="ECO:0000313" key="1">
    <source>
        <dbReference type="EMBL" id="MDX8473085.1"/>
    </source>
</evidence>
<evidence type="ECO:0000313" key="2">
    <source>
        <dbReference type="Proteomes" id="UP001271780"/>
    </source>
</evidence>
<dbReference type="Proteomes" id="UP001271780">
    <property type="component" value="Unassembled WGS sequence"/>
</dbReference>
<reference evidence="1 2" key="1">
    <citation type="submission" date="2023-08" db="EMBL/GenBank/DDBJ databases">
        <title>Implementing the SeqCode for naming new Mesorhizobium species isolated from Vachellia karroo root nodules.</title>
        <authorList>
            <person name="Van Lill M."/>
        </authorList>
    </citation>
    <scope>NUCLEOTIDE SEQUENCE [LARGE SCALE GENOMIC DNA]</scope>
    <source>
        <strain evidence="1 2">VK23A</strain>
    </source>
</reference>
<dbReference type="EMBL" id="JAVIIZ010000006">
    <property type="protein sequence ID" value="MDX8473085.1"/>
    <property type="molecule type" value="Genomic_DNA"/>
</dbReference>
<name>A0ABU4XE67_9HYPH</name>
<accession>A0ABU4XE67</accession>
<proteinExistence type="predicted"/>
<gene>
    <name evidence="1" type="ORF">RFM27_13470</name>
</gene>
<keyword evidence="2" id="KW-1185">Reference proteome</keyword>
<organism evidence="1 2">
    <name type="scientific">Mesorhizobium dulcispinae</name>
    <dbReference type="NCBI Taxonomy" id="3072316"/>
    <lineage>
        <taxon>Bacteria</taxon>
        <taxon>Pseudomonadati</taxon>
        <taxon>Pseudomonadota</taxon>
        <taxon>Alphaproteobacteria</taxon>
        <taxon>Hyphomicrobiales</taxon>
        <taxon>Phyllobacteriaceae</taxon>
        <taxon>Mesorhizobium</taxon>
    </lineage>
</organism>
<protein>
    <recommendedName>
        <fullName evidence="3">Band 7 domain-containing protein</fullName>
    </recommendedName>
</protein>
<sequence length="173" mass="19421">MIKFVAAALWICAVTLGAVFYSFQAAGERGVGEPPKPMLGGLDYVKTDIISVPLIRDAKIDGYFLTKLVYTVEPDQIKKLSIPAPAIITDQVYSYLYSNPQIDFTKKETIDLDAFRKAIRETVNARVGVELVHDVLIDQVNFLSKDEIRDNAIRRRKNAGETAQEMTKAFKQH</sequence>
<comment type="caution">
    <text evidence="1">The sequence shown here is derived from an EMBL/GenBank/DDBJ whole genome shotgun (WGS) entry which is preliminary data.</text>
</comment>